<dbReference type="EMBL" id="BAUU01000001">
    <property type="protein sequence ID" value="GAE28793.1"/>
    <property type="molecule type" value="Genomic_DNA"/>
</dbReference>
<keyword evidence="1" id="KW-0472">Membrane</keyword>
<keyword evidence="1" id="KW-0812">Transmembrane</keyword>
<comment type="caution">
    <text evidence="2">The sequence shown here is derived from an EMBL/GenBank/DDBJ whole genome shotgun (WGS) entry which is preliminary data.</text>
</comment>
<dbReference type="OrthoDB" id="2182676at2"/>
<dbReference type="Pfam" id="PF04854">
    <property type="entry name" value="DUF624"/>
    <property type="match status" value="1"/>
</dbReference>
<feature type="transmembrane region" description="Helical" evidence="1">
    <location>
        <begin position="20"/>
        <end position="46"/>
    </location>
</feature>
<feature type="transmembrane region" description="Helical" evidence="1">
    <location>
        <begin position="73"/>
        <end position="93"/>
    </location>
</feature>
<sequence>MTVLNSSLYQTLEKSMNYILLNFLWLLTCLPIVTFFTGTIAMFAVIRDWHMKKDEGVIKPFLKHFKKNIKSSILLATIWLPLTYIMIVNLHLLNPTTSIISLLMTFIIGGLFVIFLYTSLYLFPVFVHFELPVLKLIQNAFFIATSQWKYTIIGLASLLAVGMLLYHFPVLMLFFTSVFSYFIYVICYKSFQQLGASYSG</sequence>
<evidence type="ECO:0008006" key="4">
    <source>
        <dbReference type="Google" id="ProtNLM"/>
    </source>
</evidence>
<feature type="transmembrane region" description="Helical" evidence="1">
    <location>
        <begin position="99"/>
        <end position="127"/>
    </location>
</feature>
<dbReference type="Proteomes" id="UP000018895">
    <property type="component" value="Unassembled WGS sequence"/>
</dbReference>
<keyword evidence="1" id="KW-1133">Transmembrane helix</keyword>
<dbReference type="RefSeq" id="WP_035339754.1">
    <property type="nucleotide sequence ID" value="NZ_BAUU01000001.1"/>
</dbReference>
<keyword evidence="3" id="KW-1185">Reference proteome</keyword>
<evidence type="ECO:0000313" key="2">
    <source>
        <dbReference type="EMBL" id="GAE28793.1"/>
    </source>
</evidence>
<feature type="transmembrane region" description="Helical" evidence="1">
    <location>
        <begin position="172"/>
        <end position="191"/>
    </location>
</feature>
<reference evidence="2" key="1">
    <citation type="journal article" date="2014" name="Genome Announc.">
        <title>Draft Genome Sequences of Three Alkaliphilic Bacillus Strains, Bacillus wakoensis JCM 9140T, Bacillus akibai JCM 9157T, and Bacillus hemicellulosilyticus JCM 9152T.</title>
        <authorList>
            <person name="Yuki M."/>
            <person name="Oshima K."/>
            <person name="Suda W."/>
            <person name="Oshida Y."/>
            <person name="Kitamura K."/>
            <person name="Iida T."/>
            <person name="Hattori M."/>
            <person name="Ohkuma M."/>
        </authorList>
    </citation>
    <scope>NUCLEOTIDE SEQUENCE [LARGE SCALE GENOMIC DNA]</scope>
    <source>
        <strain evidence="2">JCM 9152</strain>
    </source>
</reference>
<dbReference type="STRING" id="1236971.JCM9152_127"/>
<evidence type="ECO:0000313" key="3">
    <source>
        <dbReference type="Proteomes" id="UP000018895"/>
    </source>
</evidence>
<evidence type="ECO:0000256" key="1">
    <source>
        <dbReference type="SAM" id="Phobius"/>
    </source>
</evidence>
<dbReference type="AlphaFoldDB" id="W4QAT9"/>
<gene>
    <name evidence="2" type="ORF">JCM9152_127</name>
</gene>
<protein>
    <recommendedName>
        <fullName evidence="4">YESV protein</fullName>
    </recommendedName>
</protein>
<organism evidence="2 3">
    <name type="scientific">Halalkalibacter hemicellulosilyticusJCM 9152</name>
    <dbReference type="NCBI Taxonomy" id="1236971"/>
    <lineage>
        <taxon>Bacteria</taxon>
        <taxon>Bacillati</taxon>
        <taxon>Bacillota</taxon>
        <taxon>Bacilli</taxon>
        <taxon>Bacillales</taxon>
        <taxon>Bacillaceae</taxon>
        <taxon>Halalkalibacter</taxon>
    </lineage>
</organism>
<accession>W4QAT9</accession>
<dbReference type="InterPro" id="IPR006938">
    <property type="entry name" value="DUF624"/>
</dbReference>
<feature type="transmembrane region" description="Helical" evidence="1">
    <location>
        <begin position="148"/>
        <end position="166"/>
    </location>
</feature>
<proteinExistence type="predicted"/>
<name>W4QAT9_9BACI</name>